<dbReference type="Proteomes" id="UP001066276">
    <property type="component" value="Chromosome 4_2"/>
</dbReference>
<organism evidence="2 3">
    <name type="scientific">Pleurodeles waltl</name>
    <name type="common">Iberian ribbed newt</name>
    <dbReference type="NCBI Taxonomy" id="8319"/>
    <lineage>
        <taxon>Eukaryota</taxon>
        <taxon>Metazoa</taxon>
        <taxon>Chordata</taxon>
        <taxon>Craniata</taxon>
        <taxon>Vertebrata</taxon>
        <taxon>Euteleostomi</taxon>
        <taxon>Amphibia</taxon>
        <taxon>Batrachia</taxon>
        <taxon>Caudata</taxon>
        <taxon>Salamandroidea</taxon>
        <taxon>Salamandridae</taxon>
        <taxon>Pleurodelinae</taxon>
        <taxon>Pleurodeles</taxon>
    </lineage>
</organism>
<protein>
    <submittedName>
        <fullName evidence="2">Uncharacterized protein</fullName>
    </submittedName>
</protein>
<gene>
    <name evidence="2" type="ORF">NDU88_000187</name>
</gene>
<reference evidence="2" key="1">
    <citation type="journal article" date="2022" name="bioRxiv">
        <title>Sequencing and chromosome-scale assembly of the giantPleurodeles waltlgenome.</title>
        <authorList>
            <person name="Brown T."/>
            <person name="Elewa A."/>
            <person name="Iarovenko S."/>
            <person name="Subramanian E."/>
            <person name="Araus A.J."/>
            <person name="Petzold A."/>
            <person name="Susuki M."/>
            <person name="Suzuki K.-i.T."/>
            <person name="Hayashi T."/>
            <person name="Toyoda A."/>
            <person name="Oliveira C."/>
            <person name="Osipova E."/>
            <person name="Leigh N.D."/>
            <person name="Simon A."/>
            <person name="Yun M.H."/>
        </authorList>
    </citation>
    <scope>NUCLEOTIDE SEQUENCE</scope>
    <source>
        <strain evidence="2">20211129_DDA</strain>
        <tissue evidence="2">Liver</tissue>
    </source>
</reference>
<evidence type="ECO:0000256" key="1">
    <source>
        <dbReference type="SAM" id="MobiDB-lite"/>
    </source>
</evidence>
<proteinExistence type="predicted"/>
<sequence>MGRRLPSNKLQTSPKDPAIHGRIPKASACRHPQPASRHSCEGFRKPEALRQYCTWEDARIYSAIRAKRRDADLQEETFAPPPRKASATGAARRPHLLRGDGVSRC</sequence>
<accession>A0AAV7S6W2</accession>
<dbReference type="AlphaFoldDB" id="A0AAV7S6W2"/>
<comment type="caution">
    <text evidence="2">The sequence shown here is derived from an EMBL/GenBank/DDBJ whole genome shotgun (WGS) entry which is preliminary data.</text>
</comment>
<evidence type="ECO:0000313" key="2">
    <source>
        <dbReference type="EMBL" id="KAJ1159682.1"/>
    </source>
</evidence>
<dbReference type="EMBL" id="JANPWB010000008">
    <property type="protein sequence ID" value="KAJ1159682.1"/>
    <property type="molecule type" value="Genomic_DNA"/>
</dbReference>
<feature type="region of interest" description="Disordered" evidence="1">
    <location>
        <begin position="71"/>
        <end position="105"/>
    </location>
</feature>
<name>A0AAV7S6W2_PLEWA</name>
<feature type="region of interest" description="Disordered" evidence="1">
    <location>
        <begin position="1"/>
        <end position="40"/>
    </location>
</feature>
<evidence type="ECO:0000313" key="3">
    <source>
        <dbReference type="Proteomes" id="UP001066276"/>
    </source>
</evidence>
<keyword evidence="3" id="KW-1185">Reference proteome</keyword>